<evidence type="ECO:0000256" key="1">
    <source>
        <dbReference type="ARBA" id="ARBA00004651"/>
    </source>
</evidence>
<dbReference type="InterPro" id="IPR018076">
    <property type="entry name" value="T2SS_GspF_dom"/>
</dbReference>
<dbReference type="STRING" id="393595.ABO_0222"/>
<dbReference type="eggNOG" id="COG4965">
    <property type="taxonomic scope" value="Bacteria"/>
</dbReference>
<proteinExistence type="predicted"/>
<evidence type="ECO:0000256" key="5">
    <source>
        <dbReference type="ARBA" id="ARBA00023136"/>
    </source>
</evidence>
<organism evidence="8 9">
    <name type="scientific">Alcanivorax borkumensis (strain ATCC 700651 / DSM 11573 / NCIMB 13689 / SK2)</name>
    <dbReference type="NCBI Taxonomy" id="393595"/>
    <lineage>
        <taxon>Bacteria</taxon>
        <taxon>Pseudomonadati</taxon>
        <taxon>Pseudomonadota</taxon>
        <taxon>Gammaproteobacteria</taxon>
        <taxon>Oceanospirillales</taxon>
        <taxon>Alcanivoracaceae</taxon>
        <taxon>Alcanivorax</taxon>
    </lineage>
</organism>
<keyword evidence="3 6" id="KW-0812">Transmembrane</keyword>
<feature type="transmembrane region" description="Helical" evidence="6">
    <location>
        <begin position="62"/>
        <end position="82"/>
    </location>
</feature>
<dbReference type="HOGENOM" id="CLU_065961_1_0_6"/>
<feature type="domain" description="Type II secretion system protein GspF" evidence="7">
    <location>
        <begin position="102"/>
        <end position="223"/>
    </location>
</feature>
<dbReference type="Pfam" id="PF00482">
    <property type="entry name" value="T2SSF"/>
    <property type="match status" value="1"/>
</dbReference>
<keyword evidence="4 6" id="KW-1133">Transmembrane helix</keyword>
<dbReference type="AlphaFoldDB" id="Q0VT50"/>
<evidence type="ECO:0000256" key="6">
    <source>
        <dbReference type="SAM" id="Phobius"/>
    </source>
</evidence>
<protein>
    <recommendedName>
        <fullName evidence="7">Type II secretion system protein GspF domain-containing protein</fullName>
    </recommendedName>
</protein>
<gene>
    <name evidence="8" type="ordered locus">ABO_0222</name>
</gene>
<dbReference type="PANTHER" id="PTHR35007:SF1">
    <property type="entry name" value="PILUS ASSEMBLY PROTEIN"/>
    <property type="match status" value="1"/>
</dbReference>
<sequence>MQARIYSQSLDVSSAAIDSRLGSGSFDRLQLKAGLRLSNSSIAVGLLLFLALLAIIQAFVGLMFVILLLVSAILFAVFYWNYRYQKRRRLIFESTPEVIDDVIRGIDAGRSLEQALVNALNDAPKVFFPLLFRLRSAVESGRDYTGLIDDFSKLYRIPPLTFVAVALRTSSHYGSAVRPVLKKVSRSLRSQQEMRREFLAATAETRFTAMAFAVLPLVIGASLIGLNESFRDVLLDTESGQKMLMTSIGLIVVGTIIVFRMVQGVGRG</sequence>
<keyword evidence="5 6" id="KW-0472">Membrane</keyword>
<dbReference type="EMBL" id="AM286690">
    <property type="protein sequence ID" value="CAL15670.1"/>
    <property type="molecule type" value="Genomic_DNA"/>
</dbReference>
<feature type="transmembrane region" description="Helical" evidence="6">
    <location>
        <begin position="244"/>
        <end position="262"/>
    </location>
</feature>
<evidence type="ECO:0000256" key="4">
    <source>
        <dbReference type="ARBA" id="ARBA00022989"/>
    </source>
</evidence>
<dbReference type="Proteomes" id="UP000008871">
    <property type="component" value="Chromosome"/>
</dbReference>
<feature type="transmembrane region" description="Helical" evidence="6">
    <location>
        <begin position="198"/>
        <end position="224"/>
    </location>
</feature>
<dbReference type="PANTHER" id="PTHR35007">
    <property type="entry name" value="INTEGRAL MEMBRANE PROTEIN-RELATED"/>
    <property type="match status" value="1"/>
</dbReference>
<evidence type="ECO:0000313" key="8">
    <source>
        <dbReference type="EMBL" id="CAL15670.1"/>
    </source>
</evidence>
<comment type="subcellular location">
    <subcellularLocation>
        <location evidence="1">Cell membrane</location>
        <topology evidence="1">Multi-pass membrane protein</topology>
    </subcellularLocation>
</comment>
<keyword evidence="2" id="KW-1003">Cell membrane</keyword>
<feature type="transmembrane region" description="Helical" evidence="6">
    <location>
        <begin position="37"/>
        <end position="56"/>
    </location>
</feature>
<reference evidence="8 9" key="1">
    <citation type="journal article" date="2006" name="Nat. Biotechnol.">
        <title>Genome sequence of the ubiquitous hydrocarbon-degrading marine bacterium Alcanivorax borkumensis.</title>
        <authorList>
            <person name="Schneiker S."/>
            <person name="Martins dos Santos V.A.P."/>
            <person name="Bartels D."/>
            <person name="Bekel T."/>
            <person name="Brecht M."/>
            <person name="Buhrmester J."/>
            <person name="Chernikova T.N."/>
            <person name="Denaro R."/>
            <person name="Ferrer M."/>
            <person name="Gertler C."/>
            <person name="Goesmann A."/>
            <person name="Golyshina O.V."/>
            <person name="Kaminski F."/>
            <person name="Khachane A.N."/>
            <person name="Lang S."/>
            <person name="Linke B."/>
            <person name="McHardy A.C."/>
            <person name="Meyer F."/>
            <person name="Nechitaylo T."/>
            <person name="Puehler A."/>
            <person name="Regenhardt D."/>
            <person name="Rupp O."/>
            <person name="Sabirova J.S."/>
            <person name="Selbitschka W."/>
            <person name="Yakimov M.M."/>
            <person name="Timmis K.N."/>
            <person name="Vorhoelter F.-J."/>
            <person name="Weidner S."/>
            <person name="Kaiser O."/>
            <person name="Golyshin P.N."/>
        </authorList>
    </citation>
    <scope>NUCLEOTIDE SEQUENCE [LARGE SCALE GENOMIC DNA]</scope>
    <source>
        <strain evidence="9">ATCC 700651 / DSM 11573 / NCIMB 13689 / SK2</strain>
    </source>
</reference>
<accession>Q0VT50</accession>
<dbReference type="KEGG" id="abo:ABO_0222"/>
<evidence type="ECO:0000256" key="3">
    <source>
        <dbReference type="ARBA" id="ARBA00022692"/>
    </source>
</evidence>
<evidence type="ECO:0000256" key="2">
    <source>
        <dbReference type="ARBA" id="ARBA00022475"/>
    </source>
</evidence>
<name>Q0VT50_ALCBS</name>
<evidence type="ECO:0000259" key="7">
    <source>
        <dbReference type="Pfam" id="PF00482"/>
    </source>
</evidence>
<dbReference type="GO" id="GO:0005886">
    <property type="term" value="C:plasma membrane"/>
    <property type="evidence" value="ECO:0007669"/>
    <property type="project" value="UniProtKB-SubCell"/>
</dbReference>
<evidence type="ECO:0000313" key="9">
    <source>
        <dbReference type="Proteomes" id="UP000008871"/>
    </source>
</evidence>
<keyword evidence="9" id="KW-1185">Reference proteome</keyword>